<feature type="transmembrane region" description="Helical" evidence="1">
    <location>
        <begin position="115"/>
        <end position="137"/>
    </location>
</feature>
<dbReference type="AlphaFoldDB" id="A0A7W6ERD8"/>
<sequence length="227" mass="26438">MEKTYRFLPYFFVAFFILVIYCFYQSYFGEFPDFQGVISPIGNVPIAITTVTHFHALIIIIWLLMLIVQPILIVQKKLEWHRFVGKASYVVVVLMVVSLLLIINQEQSREKSLPVFTANLFDVPVFVVFYGLAIYFRRKPAYHARFMVMSIIPFINPAVARLLANGLAVQLGLWLLFFGVEFFTRKTYKPYLIGLGYYVFNLAIVAYLFLGNQELLNQIWQLFFGKP</sequence>
<organism evidence="2 3">
    <name type="scientific">Runella defluvii</name>
    <dbReference type="NCBI Taxonomy" id="370973"/>
    <lineage>
        <taxon>Bacteria</taxon>
        <taxon>Pseudomonadati</taxon>
        <taxon>Bacteroidota</taxon>
        <taxon>Cytophagia</taxon>
        <taxon>Cytophagales</taxon>
        <taxon>Spirosomataceae</taxon>
        <taxon>Runella</taxon>
    </lineage>
</organism>
<feature type="transmembrane region" description="Helical" evidence="1">
    <location>
        <begin position="83"/>
        <end position="103"/>
    </location>
</feature>
<name>A0A7W6ERD8_9BACT</name>
<proteinExistence type="predicted"/>
<accession>A0A7W6ERD8</accession>
<feature type="transmembrane region" description="Helical" evidence="1">
    <location>
        <begin position="46"/>
        <end position="71"/>
    </location>
</feature>
<keyword evidence="1" id="KW-0812">Transmembrane</keyword>
<keyword evidence="1" id="KW-0472">Membrane</keyword>
<keyword evidence="3" id="KW-1185">Reference proteome</keyword>
<gene>
    <name evidence="2" type="ORF">FHS57_003408</name>
</gene>
<dbReference type="Proteomes" id="UP000541352">
    <property type="component" value="Unassembled WGS sequence"/>
</dbReference>
<feature type="transmembrane region" description="Helical" evidence="1">
    <location>
        <begin position="158"/>
        <end position="179"/>
    </location>
</feature>
<comment type="caution">
    <text evidence="2">The sequence shown here is derived from an EMBL/GenBank/DDBJ whole genome shotgun (WGS) entry which is preliminary data.</text>
</comment>
<reference evidence="2 3" key="1">
    <citation type="submission" date="2020-08" db="EMBL/GenBank/DDBJ databases">
        <title>Genomic Encyclopedia of Type Strains, Phase IV (KMG-IV): sequencing the most valuable type-strain genomes for metagenomic binning, comparative biology and taxonomic classification.</title>
        <authorList>
            <person name="Goeker M."/>
        </authorList>
    </citation>
    <scope>NUCLEOTIDE SEQUENCE [LARGE SCALE GENOMIC DNA]</scope>
    <source>
        <strain evidence="2 3">DSM 17976</strain>
    </source>
</reference>
<feature type="transmembrane region" description="Helical" evidence="1">
    <location>
        <begin position="191"/>
        <end position="210"/>
    </location>
</feature>
<protein>
    <submittedName>
        <fullName evidence="2">Putative membrane protein</fullName>
    </submittedName>
</protein>
<evidence type="ECO:0000256" key="1">
    <source>
        <dbReference type="SAM" id="Phobius"/>
    </source>
</evidence>
<feature type="transmembrane region" description="Helical" evidence="1">
    <location>
        <begin position="7"/>
        <end position="26"/>
    </location>
</feature>
<dbReference type="EMBL" id="JACIBY010000006">
    <property type="protein sequence ID" value="MBB3839402.1"/>
    <property type="molecule type" value="Genomic_DNA"/>
</dbReference>
<keyword evidence="1" id="KW-1133">Transmembrane helix</keyword>
<dbReference type="RefSeq" id="WP_183975614.1">
    <property type="nucleotide sequence ID" value="NZ_JACIBY010000006.1"/>
</dbReference>
<evidence type="ECO:0000313" key="2">
    <source>
        <dbReference type="EMBL" id="MBB3839402.1"/>
    </source>
</evidence>
<evidence type="ECO:0000313" key="3">
    <source>
        <dbReference type="Proteomes" id="UP000541352"/>
    </source>
</evidence>